<dbReference type="EMBL" id="CM042029">
    <property type="protein sequence ID" value="KAI3795529.1"/>
    <property type="molecule type" value="Genomic_DNA"/>
</dbReference>
<comment type="caution">
    <text evidence="1">The sequence shown here is derived from an EMBL/GenBank/DDBJ whole genome shotgun (WGS) entry which is preliminary data.</text>
</comment>
<evidence type="ECO:0000313" key="1">
    <source>
        <dbReference type="EMBL" id="KAI3795529.1"/>
    </source>
</evidence>
<proteinExistence type="predicted"/>
<evidence type="ECO:0000313" key="2">
    <source>
        <dbReference type="Proteomes" id="UP001056120"/>
    </source>
</evidence>
<protein>
    <submittedName>
        <fullName evidence="1">Uncharacterized protein</fullName>
    </submittedName>
</protein>
<gene>
    <name evidence="1" type="ORF">L1987_38184</name>
</gene>
<reference evidence="2" key="1">
    <citation type="journal article" date="2022" name="Mol. Ecol. Resour.">
        <title>The genomes of chicory, endive, great burdock and yacon provide insights into Asteraceae palaeo-polyploidization history and plant inulin production.</title>
        <authorList>
            <person name="Fan W."/>
            <person name="Wang S."/>
            <person name="Wang H."/>
            <person name="Wang A."/>
            <person name="Jiang F."/>
            <person name="Liu H."/>
            <person name="Zhao H."/>
            <person name="Xu D."/>
            <person name="Zhang Y."/>
        </authorList>
    </citation>
    <scope>NUCLEOTIDE SEQUENCE [LARGE SCALE GENOMIC DNA]</scope>
    <source>
        <strain evidence="2">cv. Yunnan</strain>
    </source>
</reference>
<organism evidence="1 2">
    <name type="scientific">Smallanthus sonchifolius</name>
    <dbReference type="NCBI Taxonomy" id="185202"/>
    <lineage>
        <taxon>Eukaryota</taxon>
        <taxon>Viridiplantae</taxon>
        <taxon>Streptophyta</taxon>
        <taxon>Embryophyta</taxon>
        <taxon>Tracheophyta</taxon>
        <taxon>Spermatophyta</taxon>
        <taxon>Magnoliopsida</taxon>
        <taxon>eudicotyledons</taxon>
        <taxon>Gunneridae</taxon>
        <taxon>Pentapetalae</taxon>
        <taxon>asterids</taxon>
        <taxon>campanulids</taxon>
        <taxon>Asterales</taxon>
        <taxon>Asteraceae</taxon>
        <taxon>Asteroideae</taxon>
        <taxon>Heliantheae alliance</taxon>
        <taxon>Millerieae</taxon>
        <taxon>Smallanthus</taxon>
    </lineage>
</organism>
<keyword evidence="2" id="KW-1185">Reference proteome</keyword>
<accession>A0ACB9HIH7</accession>
<reference evidence="1 2" key="2">
    <citation type="journal article" date="2022" name="Mol. Ecol. Resour.">
        <title>The genomes of chicory, endive, great burdock and yacon provide insights into Asteraceae paleo-polyploidization history and plant inulin production.</title>
        <authorList>
            <person name="Fan W."/>
            <person name="Wang S."/>
            <person name="Wang H."/>
            <person name="Wang A."/>
            <person name="Jiang F."/>
            <person name="Liu H."/>
            <person name="Zhao H."/>
            <person name="Xu D."/>
            <person name="Zhang Y."/>
        </authorList>
    </citation>
    <scope>NUCLEOTIDE SEQUENCE [LARGE SCALE GENOMIC DNA]</scope>
    <source>
        <strain evidence="2">cv. Yunnan</strain>
        <tissue evidence="1">Leaves</tissue>
    </source>
</reference>
<sequence length="334" mass="38832">MTYAGMQMFMEKLKQLINCNDNPLFNNPEIICERPQFQLLYEQLGTMIQTLFIDQHKDIHEYHKLMKKRLTDAAEEAQYIVDLFVSGVHIRNMGHFPTSEDFKSSLNLDDVWRSFESVKVELMSVALRYGDNFEKYFPCIKELRCNLQEGYDFKSLTNLETLKLTVQHGPRRMKSNVLDSPKGCGMNHITFPATLKTLTLAMCRLPWSCMSIIQSLPNLEVLKLQIDAFMGSCWNTYKQEFRQLIFLRLNNLFIKQWEGYSTSFPCLRQLEVISCKLLEEIPLEIGDIPTLEIIKIKSCSHSCVESVRRIPEEQHDSGNYDPKVDVNGFDDLSL</sequence>
<dbReference type="Proteomes" id="UP001056120">
    <property type="component" value="Linkage Group LG12"/>
</dbReference>
<name>A0ACB9HIH7_9ASTR</name>